<keyword evidence="3" id="KW-1185">Reference proteome</keyword>
<reference evidence="3" key="1">
    <citation type="submission" date="2016-10" db="EMBL/GenBank/DDBJ databases">
        <authorList>
            <person name="Varghese N."/>
            <person name="Submissions S."/>
        </authorList>
    </citation>
    <scope>NUCLEOTIDE SEQUENCE [LARGE SCALE GENOMIC DNA]</scope>
    <source>
        <strain evidence="3">DSM 123</strain>
    </source>
</reference>
<evidence type="ECO:0000259" key="1">
    <source>
        <dbReference type="Pfam" id="PF02486"/>
    </source>
</evidence>
<dbReference type="AlphaFoldDB" id="A0A1H8XFG7"/>
<protein>
    <submittedName>
        <fullName evidence="2">Replication initiation factor</fullName>
    </submittedName>
</protein>
<accession>A0A1H8XFG7</accession>
<evidence type="ECO:0000313" key="2">
    <source>
        <dbReference type="EMBL" id="SEP38028.1"/>
    </source>
</evidence>
<dbReference type="InterPro" id="IPR003491">
    <property type="entry name" value="REP-like_C"/>
</dbReference>
<dbReference type="Pfam" id="PF02486">
    <property type="entry name" value="Rep_trans"/>
    <property type="match status" value="1"/>
</dbReference>
<keyword evidence="2" id="KW-0648">Protein biosynthesis</keyword>
<organism evidence="2 3">
    <name type="scientific">Rhodopseudomonas pseudopalustris</name>
    <dbReference type="NCBI Taxonomy" id="1513892"/>
    <lineage>
        <taxon>Bacteria</taxon>
        <taxon>Pseudomonadati</taxon>
        <taxon>Pseudomonadota</taxon>
        <taxon>Alphaproteobacteria</taxon>
        <taxon>Hyphomicrobiales</taxon>
        <taxon>Nitrobacteraceae</taxon>
        <taxon>Rhodopseudomonas</taxon>
    </lineage>
</organism>
<dbReference type="GO" id="GO:0003743">
    <property type="term" value="F:translation initiation factor activity"/>
    <property type="evidence" value="ECO:0007669"/>
    <property type="project" value="UniProtKB-KW"/>
</dbReference>
<dbReference type="EMBL" id="FODT01000022">
    <property type="protein sequence ID" value="SEP38028.1"/>
    <property type="molecule type" value="Genomic_DNA"/>
</dbReference>
<proteinExistence type="predicted"/>
<gene>
    <name evidence="2" type="ORF">SAMN05444123_1223</name>
</gene>
<sequence>MAGERAVLAESGLPSSNRGVSEFRNPEGTLTVGIDWFSASIDLRAALDEVAFRDGDSFEEVRQWIEFSPENARIAALQVFCWFFAGLGLELDEAAGGGRFYTWRIKIIDAAKKFVGMIELGGEECRRADGTYTARIELTGDGCKAISAARCGHAQRWLELRAKLESCAGRITRVDVCADDLVGEYPLRLAQKWYAAGEFDNRGQRPKAQLVDDYDSGDGKTFYVGGKKSEKQLRVYEKGREQGDKSSPWVRYEAQFRNSNRKELPLDILRDPASYLLGAYPVLSFLRCVATRIEITKAAVEATWKSVRRHIRRQYGAALNFIAKSCPDDQALRAVIESCTSPSLPKWVTGETAAHWPEIAAVQQTSKG</sequence>
<dbReference type="OrthoDB" id="9809126at2"/>
<name>A0A1H8XFG7_9BRAD</name>
<feature type="domain" description="Replication initiation protein-like C-terminal" evidence="1">
    <location>
        <begin position="170"/>
        <end position="269"/>
    </location>
</feature>
<evidence type="ECO:0000313" key="3">
    <source>
        <dbReference type="Proteomes" id="UP000199615"/>
    </source>
</evidence>
<dbReference type="RefSeq" id="WP_092686388.1">
    <property type="nucleotide sequence ID" value="NZ_FODT01000022.1"/>
</dbReference>
<dbReference type="Proteomes" id="UP000199615">
    <property type="component" value="Unassembled WGS sequence"/>
</dbReference>
<keyword evidence="2" id="KW-0396">Initiation factor</keyword>